<dbReference type="EMBL" id="JAGFMF010011868">
    <property type="protein sequence ID" value="KAG8510609.1"/>
    <property type="molecule type" value="Genomic_DNA"/>
</dbReference>
<name>A0A8J6DJE9_GALPY</name>
<dbReference type="AlphaFoldDB" id="A0A8J6DJE9"/>
<feature type="non-terminal residue" evidence="1">
    <location>
        <position position="1"/>
    </location>
</feature>
<evidence type="ECO:0000313" key="2">
    <source>
        <dbReference type="Proteomes" id="UP000700334"/>
    </source>
</evidence>
<feature type="non-terminal residue" evidence="1">
    <location>
        <position position="118"/>
    </location>
</feature>
<sequence length="118" mass="13595">GRSVTGRVTLSMTAVRIAGFTTEVLRDSAFDPFSQSRGSSSHLEAKIKDSLEEKITYLQKKRKKERPSDNENKLHSRTFQFGYSKLSSFEMDKSIFISGNELWTLNTQIIVKYKMFEM</sequence>
<proteinExistence type="predicted"/>
<keyword evidence="2" id="KW-1185">Reference proteome</keyword>
<dbReference type="Proteomes" id="UP000700334">
    <property type="component" value="Unassembled WGS sequence"/>
</dbReference>
<comment type="caution">
    <text evidence="1">The sequence shown here is derived from an EMBL/GenBank/DDBJ whole genome shotgun (WGS) entry which is preliminary data.</text>
</comment>
<reference evidence="1" key="1">
    <citation type="journal article" date="2021" name="Evol. Appl.">
        <title>The genome of the Pyrenean desman and the effects of bottlenecks and inbreeding on the genomic landscape of an endangered species.</title>
        <authorList>
            <person name="Escoda L."/>
            <person name="Castresana J."/>
        </authorList>
    </citation>
    <scope>NUCLEOTIDE SEQUENCE</scope>
    <source>
        <strain evidence="1">IBE-C5619</strain>
    </source>
</reference>
<protein>
    <submittedName>
        <fullName evidence="1">Intraflagellar transport protein 88</fullName>
    </submittedName>
</protein>
<accession>A0A8J6DJE9</accession>
<evidence type="ECO:0000313" key="1">
    <source>
        <dbReference type="EMBL" id="KAG8510609.1"/>
    </source>
</evidence>
<gene>
    <name evidence="1" type="ORF">J0S82_002665</name>
</gene>
<organism evidence="1 2">
    <name type="scientific">Galemys pyrenaicus</name>
    <name type="common">Iberian desman</name>
    <name type="synonym">Pyrenean desman</name>
    <dbReference type="NCBI Taxonomy" id="202257"/>
    <lineage>
        <taxon>Eukaryota</taxon>
        <taxon>Metazoa</taxon>
        <taxon>Chordata</taxon>
        <taxon>Craniata</taxon>
        <taxon>Vertebrata</taxon>
        <taxon>Euteleostomi</taxon>
        <taxon>Mammalia</taxon>
        <taxon>Eutheria</taxon>
        <taxon>Laurasiatheria</taxon>
        <taxon>Eulipotyphla</taxon>
        <taxon>Talpidae</taxon>
        <taxon>Galemys</taxon>
    </lineage>
</organism>